<comment type="similarity">
    <text evidence="2 3">Belongs to the peptidase M16 family.</text>
</comment>
<evidence type="ECO:0000259" key="6">
    <source>
        <dbReference type="Pfam" id="PF05193"/>
    </source>
</evidence>
<dbReference type="InterPro" id="IPR007863">
    <property type="entry name" value="Peptidase_M16_C"/>
</dbReference>
<organism evidence="7 8">
    <name type="scientific">Desulfomonile tiedjei</name>
    <dbReference type="NCBI Taxonomy" id="2358"/>
    <lineage>
        <taxon>Bacteria</taxon>
        <taxon>Pseudomonadati</taxon>
        <taxon>Thermodesulfobacteriota</taxon>
        <taxon>Desulfomonilia</taxon>
        <taxon>Desulfomonilales</taxon>
        <taxon>Desulfomonilaceae</taxon>
        <taxon>Desulfomonile</taxon>
    </lineage>
</organism>
<dbReference type="Gene3D" id="3.30.830.10">
    <property type="entry name" value="Metalloenzyme, LuxS/M16 peptidase-like"/>
    <property type="match status" value="3"/>
</dbReference>
<evidence type="ECO:0000256" key="2">
    <source>
        <dbReference type="ARBA" id="ARBA00007261"/>
    </source>
</evidence>
<dbReference type="Pfam" id="PF00675">
    <property type="entry name" value="Peptidase_M16"/>
    <property type="match status" value="2"/>
</dbReference>
<protein>
    <submittedName>
        <fullName evidence="7">Insulinase family protein</fullName>
    </submittedName>
</protein>
<dbReference type="InterPro" id="IPR011249">
    <property type="entry name" value="Metalloenz_LuxS/M16"/>
</dbReference>
<dbReference type="InterPro" id="IPR001431">
    <property type="entry name" value="Pept_M16_Zn_BS"/>
</dbReference>
<feature type="domain" description="Peptidase M16 N-terminal" evidence="5">
    <location>
        <begin position="494"/>
        <end position="592"/>
    </location>
</feature>
<feature type="chain" id="PRO_5039490189" evidence="4">
    <location>
        <begin position="30"/>
        <end position="592"/>
    </location>
</feature>
<evidence type="ECO:0000256" key="3">
    <source>
        <dbReference type="RuleBase" id="RU004447"/>
    </source>
</evidence>
<dbReference type="EMBL" id="JACRDE010000061">
    <property type="protein sequence ID" value="MBI5248299.1"/>
    <property type="molecule type" value="Genomic_DNA"/>
</dbReference>
<dbReference type="AlphaFoldDB" id="A0A9D6UYL7"/>
<dbReference type="InterPro" id="IPR011765">
    <property type="entry name" value="Pept_M16_N"/>
</dbReference>
<dbReference type="SUPFAM" id="SSF63411">
    <property type="entry name" value="LuxS/MPP-like metallohydrolase"/>
    <property type="match status" value="3"/>
</dbReference>
<accession>A0A9D6UYL7</accession>
<comment type="cofactor">
    <cofactor evidence="1">
        <name>Zn(2+)</name>
        <dbReference type="ChEBI" id="CHEBI:29105"/>
    </cofactor>
</comment>
<feature type="domain" description="Peptidase M16 N-terminal" evidence="5">
    <location>
        <begin position="48"/>
        <end position="190"/>
    </location>
</feature>
<proteinExistence type="inferred from homology"/>
<dbReference type="InterPro" id="IPR050361">
    <property type="entry name" value="MPP/UQCRC_Complex"/>
</dbReference>
<feature type="domain" description="Peptidase M16 C-terminal" evidence="6">
    <location>
        <begin position="197"/>
        <end position="372"/>
    </location>
</feature>
<dbReference type="GO" id="GO:0006508">
    <property type="term" value="P:proteolysis"/>
    <property type="evidence" value="ECO:0007669"/>
    <property type="project" value="InterPro"/>
</dbReference>
<feature type="non-terminal residue" evidence="7">
    <location>
        <position position="592"/>
    </location>
</feature>
<name>A0A9D6UYL7_9BACT</name>
<evidence type="ECO:0000259" key="5">
    <source>
        <dbReference type="Pfam" id="PF00675"/>
    </source>
</evidence>
<evidence type="ECO:0000256" key="4">
    <source>
        <dbReference type="SAM" id="SignalP"/>
    </source>
</evidence>
<dbReference type="PROSITE" id="PS00143">
    <property type="entry name" value="INSULINASE"/>
    <property type="match status" value="1"/>
</dbReference>
<comment type="caution">
    <text evidence="7">The sequence shown here is derived from an EMBL/GenBank/DDBJ whole genome shotgun (WGS) entry which is preliminary data.</text>
</comment>
<dbReference type="GO" id="GO:0004222">
    <property type="term" value="F:metalloendopeptidase activity"/>
    <property type="evidence" value="ECO:0007669"/>
    <property type="project" value="InterPro"/>
</dbReference>
<evidence type="ECO:0000313" key="8">
    <source>
        <dbReference type="Proteomes" id="UP000807825"/>
    </source>
</evidence>
<feature type="signal peptide" evidence="4">
    <location>
        <begin position="1"/>
        <end position="29"/>
    </location>
</feature>
<evidence type="ECO:0000256" key="1">
    <source>
        <dbReference type="ARBA" id="ARBA00001947"/>
    </source>
</evidence>
<dbReference type="PANTHER" id="PTHR11851:SF49">
    <property type="entry name" value="MITOCHONDRIAL-PROCESSING PEPTIDASE SUBUNIT ALPHA"/>
    <property type="match status" value="1"/>
</dbReference>
<dbReference type="PANTHER" id="PTHR11851">
    <property type="entry name" value="METALLOPROTEASE"/>
    <property type="match status" value="1"/>
</dbReference>
<dbReference type="GO" id="GO:0046872">
    <property type="term" value="F:metal ion binding"/>
    <property type="evidence" value="ECO:0007669"/>
    <property type="project" value="InterPro"/>
</dbReference>
<keyword evidence="4" id="KW-0732">Signal</keyword>
<evidence type="ECO:0000313" key="7">
    <source>
        <dbReference type="EMBL" id="MBI5248299.1"/>
    </source>
</evidence>
<sequence>MQLISKKWALVACLYSALILPAFNVAAMAEDGKLTHFQLSNGLDLFVKEDHSRKVAAIQIWVMVGSANENDSERGISHLIEHMAFKGTKTRGVGRISEEIEEIGGEINAYTSLDETVFHIVVPATEASRGLDILTDAVFRPSIDPQELEREKKVVVEEILEGEDRPEDVASRLLFKTAYTRSPYQYPIIGFKDVVEKITRENILDFYKKWYVPENMFLIIVGDVDPLAVSKDLESLTANVKQTGFFRVPLPQEPPQKNIRSAALRDANARETRLDIAFHIQSMKGNDVNALDLIADILAARDDSRLVRLLKKEKGIVNSISVYSLTPKEPGLMQISATLDAKNLDAATRSIMEELARLRQTPPSEDELQNAKIHVESQHVYARETVQGAARNMGSFQNQLADADYEEKYLVLNSAVTPQQISDAAEKYLAPPNLTITVLLPDGVAEDFQIERLEKIASTIEPEIKTGSQNTAASPTVIYELENGMKVILVPDNSNPVISFRIASLGGKRFETEDTQGIMNFVSRMLTKGAGNMTEFDLARKVDEIGGSIEGFSGFDSFGLSGSFFSRYWGEALELLSQVYTDPSFPQDKIDR</sequence>
<dbReference type="Proteomes" id="UP000807825">
    <property type="component" value="Unassembled WGS sequence"/>
</dbReference>
<reference evidence="7" key="1">
    <citation type="submission" date="2020-07" db="EMBL/GenBank/DDBJ databases">
        <title>Huge and variable diversity of episymbiotic CPR bacteria and DPANN archaea in groundwater ecosystems.</title>
        <authorList>
            <person name="He C.Y."/>
            <person name="Keren R."/>
            <person name="Whittaker M."/>
            <person name="Farag I.F."/>
            <person name="Doudna J."/>
            <person name="Cate J.H.D."/>
            <person name="Banfield J.F."/>
        </authorList>
    </citation>
    <scope>NUCLEOTIDE SEQUENCE</scope>
    <source>
        <strain evidence="7">NC_groundwater_1664_Pr3_B-0.1um_52_9</strain>
    </source>
</reference>
<gene>
    <name evidence="7" type="ORF">HY912_02290</name>
</gene>
<dbReference type="Pfam" id="PF05193">
    <property type="entry name" value="Peptidase_M16_C"/>
    <property type="match status" value="1"/>
</dbReference>